<protein>
    <submittedName>
        <fullName evidence="1">Uncharacterized protein</fullName>
    </submittedName>
</protein>
<evidence type="ECO:0000313" key="1">
    <source>
        <dbReference type="EMBL" id="GBL81595.1"/>
    </source>
</evidence>
<proteinExistence type="predicted"/>
<dbReference type="EMBL" id="BGPR01000026">
    <property type="protein sequence ID" value="GBL81595.1"/>
    <property type="molecule type" value="Genomic_DNA"/>
</dbReference>
<reference evidence="1 2" key="1">
    <citation type="journal article" date="2019" name="Sci. Rep.">
        <title>Orb-weaving spider Araneus ventricosus genome elucidates the spidroin gene catalogue.</title>
        <authorList>
            <person name="Kono N."/>
            <person name="Nakamura H."/>
            <person name="Ohtoshi R."/>
            <person name="Moran D.A.P."/>
            <person name="Shinohara A."/>
            <person name="Yoshida Y."/>
            <person name="Fujiwara M."/>
            <person name="Mori M."/>
            <person name="Tomita M."/>
            <person name="Arakawa K."/>
        </authorList>
    </citation>
    <scope>NUCLEOTIDE SEQUENCE [LARGE SCALE GENOMIC DNA]</scope>
</reference>
<keyword evidence="2" id="KW-1185">Reference proteome</keyword>
<organism evidence="1 2">
    <name type="scientific">Araneus ventricosus</name>
    <name type="common">Orbweaver spider</name>
    <name type="synonym">Epeira ventricosa</name>
    <dbReference type="NCBI Taxonomy" id="182803"/>
    <lineage>
        <taxon>Eukaryota</taxon>
        <taxon>Metazoa</taxon>
        <taxon>Ecdysozoa</taxon>
        <taxon>Arthropoda</taxon>
        <taxon>Chelicerata</taxon>
        <taxon>Arachnida</taxon>
        <taxon>Araneae</taxon>
        <taxon>Araneomorphae</taxon>
        <taxon>Entelegynae</taxon>
        <taxon>Araneoidea</taxon>
        <taxon>Araneidae</taxon>
        <taxon>Araneus</taxon>
    </lineage>
</organism>
<dbReference type="Proteomes" id="UP000499080">
    <property type="component" value="Unassembled WGS sequence"/>
</dbReference>
<sequence>MDRANPGWHNAEMTETPTNDVIRVGMQLRGIPESEMELSPPCLNIRDDLIDSHRDVNTETVSGVLIAITSLGPRPVIGQELTQSHAIIVPTKEASTRLLIRRLLIQVLVVRL</sequence>
<accession>A0A4Y2AQW8</accession>
<comment type="caution">
    <text evidence="1">The sequence shown here is derived from an EMBL/GenBank/DDBJ whole genome shotgun (WGS) entry which is preliminary data.</text>
</comment>
<dbReference type="AlphaFoldDB" id="A0A4Y2AQW8"/>
<evidence type="ECO:0000313" key="2">
    <source>
        <dbReference type="Proteomes" id="UP000499080"/>
    </source>
</evidence>
<name>A0A4Y2AQW8_ARAVE</name>
<gene>
    <name evidence="1" type="ORF">AVEN_93393_1</name>
</gene>